<protein>
    <submittedName>
        <fullName evidence="2">Uncharacterized protein</fullName>
    </submittedName>
</protein>
<proteinExistence type="predicted"/>
<dbReference type="AlphaFoldDB" id="A0A8T0P919"/>
<feature type="compositionally biased region" description="Polar residues" evidence="1">
    <location>
        <begin position="399"/>
        <end position="409"/>
    </location>
</feature>
<feature type="compositionally biased region" description="Polar residues" evidence="1">
    <location>
        <begin position="416"/>
        <end position="426"/>
    </location>
</feature>
<feature type="region of interest" description="Disordered" evidence="1">
    <location>
        <begin position="26"/>
        <end position="150"/>
    </location>
</feature>
<feature type="region of interest" description="Disordered" evidence="1">
    <location>
        <begin position="320"/>
        <end position="368"/>
    </location>
</feature>
<sequence>MTVTLIGATATVGVGPLLHGFPCQPGVVDGSSPPDAATATGRQVASALPSSSPLPPPPPSCEPPPLSPPLPVLLASPRSPSPVLVSSPAPPRVSSPPPLPLASPASEAPNTPPMESPPMSCADAGAGACHDPPAPTDGQLAGQPATTSFPFLESGSVGGISDSPSPVSVGAPPSIALHIAPACALAATMPPSGQHVASLASDPPLLSQASLNSKLTPCRVLAAALSPRSVRLYRRRAYSKAHPRPCRRLLLDLATGPTRLTLEPPLLATCGANAEPASEEPAVTKLVICELTGVPVSEESALDVAVPSAPAHAASVPLLDNGPVAVEHTTPDAGRSCQPPASTPVRPTPISGRGRATRRRSTANGPDQDLAAATAATANFIASVRRALQAPLAQLPASRRTSSAVSPVKSQRRSNRIANQPLNSSVRPSKRGEVVLMRKLDILADGDPVTNDAKTKLDKLFDKPLEKKQLDAIRDCSQWPRRSRTRSCQLQPCRLTLTP</sequence>
<feature type="region of interest" description="Disordered" evidence="1">
    <location>
        <begin position="394"/>
        <end position="426"/>
    </location>
</feature>
<gene>
    <name evidence="2" type="ORF">PVAP13_9KG546900</name>
</gene>
<organism evidence="2 3">
    <name type="scientific">Panicum virgatum</name>
    <name type="common">Blackwell switchgrass</name>
    <dbReference type="NCBI Taxonomy" id="38727"/>
    <lineage>
        <taxon>Eukaryota</taxon>
        <taxon>Viridiplantae</taxon>
        <taxon>Streptophyta</taxon>
        <taxon>Embryophyta</taxon>
        <taxon>Tracheophyta</taxon>
        <taxon>Spermatophyta</taxon>
        <taxon>Magnoliopsida</taxon>
        <taxon>Liliopsida</taxon>
        <taxon>Poales</taxon>
        <taxon>Poaceae</taxon>
        <taxon>PACMAD clade</taxon>
        <taxon>Panicoideae</taxon>
        <taxon>Panicodae</taxon>
        <taxon>Paniceae</taxon>
        <taxon>Panicinae</taxon>
        <taxon>Panicum</taxon>
        <taxon>Panicum sect. Hiantes</taxon>
    </lineage>
</organism>
<feature type="compositionally biased region" description="Pro residues" evidence="1">
    <location>
        <begin position="88"/>
        <end position="101"/>
    </location>
</feature>
<dbReference type="EMBL" id="CM029053">
    <property type="protein sequence ID" value="KAG2555124.1"/>
    <property type="molecule type" value="Genomic_DNA"/>
</dbReference>
<reference evidence="2" key="1">
    <citation type="submission" date="2020-05" db="EMBL/GenBank/DDBJ databases">
        <title>WGS assembly of Panicum virgatum.</title>
        <authorList>
            <person name="Lovell J.T."/>
            <person name="Jenkins J."/>
            <person name="Shu S."/>
            <person name="Juenger T.E."/>
            <person name="Schmutz J."/>
        </authorList>
    </citation>
    <scope>NUCLEOTIDE SEQUENCE</scope>
    <source>
        <strain evidence="2">AP13</strain>
    </source>
</reference>
<feature type="compositionally biased region" description="Low complexity" evidence="1">
    <location>
        <begin position="72"/>
        <end position="87"/>
    </location>
</feature>
<accession>A0A8T0P919</accession>
<evidence type="ECO:0000313" key="2">
    <source>
        <dbReference type="EMBL" id="KAG2555124.1"/>
    </source>
</evidence>
<comment type="caution">
    <text evidence="2">The sequence shown here is derived from an EMBL/GenBank/DDBJ whole genome shotgun (WGS) entry which is preliminary data.</text>
</comment>
<dbReference type="Proteomes" id="UP000823388">
    <property type="component" value="Chromosome 9K"/>
</dbReference>
<name>A0A8T0P919_PANVG</name>
<evidence type="ECO:0000256" key="1">
    <source>
        <dbReference type="SAM" id="MobiDB-lite"/>
    </source>
</evidence>
<evidence type="ECO:0000313" key="3">
    <source>
        <dbReference type="Proteomes" id="UP000823388"/>
    </source>
</evidence>
<keyword evidence="3" id="KW-1185">Reference proteome</keyword>
<feature type="compositionally biased region" description="Pro residues" evidence="1">
    <location>
        <begin position="52"/>
        <end position="71"/>
    </location>
</feature>